<dbReference type="EMBL" id="CM001561">
    <property type="protein sequence ID" value="EJZ58410.1"/>
    <property type="molecule type" value="Genomic_DNA"/>
</dbReference>
<dbReference type="AlphaFoldDB" id="A0A7U9CN51"/>
<evidence type="ECO:0000313" key="1">
    <source>
        <dbReference type="EMBL" id="EJZ58410.1"/>
    </source>
</evidence>
<dbReference type="RefSeq" id="WP_003225131.1">
    <property type="nucleotide sequence ID" value="NZ_CM001561.1"/>
</dbReference>
<evidence type="ECO:0000313" key="2">
    <source>
        <dbReference type="Proteomes" id="UP000006045"/>
    </source>
</evidence>
<dbReference type="Proteomes" id="UP000006045">
    <property type="component" value="Chromosome"/>
</dbReference>
<proteinExistence type="predicted"/>
<gene>
    <name evidence="1" type="ORF">I1A_002738</name>
</gene>
<sequence length="751" mass="81910">MKMDADVFDLGQAASENCGLLALLDPWGTQSNLNEPRVEALTQVPDGEDPADFIDSVNIKELGDKIASHCAALTDPASFHPAYFIRTRIEDTAHAWVTAPKELAQITYDATIAVKYLDHDPVNRSDSLKPEKAPAKWRQKNFTLAEICTDHHLVVLKEHGYKEILWPEFYPKALIEAFSDANYQDDFKQYVKDRLLPAGARVFGYYLKRTELIKLVVEFIKDEKRALDDRHIAFAFLRGTLPARTLLLHSDPNLLVDNAVFIGPDNLSNGILFFLGEDRQAIVFPSGHDARGKFLENNAQLQTLLLKRVPLRAQQQAHVRDFKYRGMEMPLFATRPHYRELVFRTSNDIGRSLYELQVERALADIDTLVSTSEERITDLALEAAGHVLQCLALAASMPWGGSGVLASTSVKVLVSMLVGLGAAATDLIRAEIADDPAETDRLRITAAIGVLAELAGPIGERLIGKALSAAAKKRLSQRILNTLTQANRPSLLRRPGASLSHHLASTTGKEIPDRAKGAVVAGQLQELAGGPSVAQMIADQTQLVHHAGPQKGFVYQGFTFRGDTRDPSIVFKEGFRQRTPITDLNQVNGFKGGYGGAHDALAPDGAGISTSAFYKKDGAGAFVYGGDKGGHTYFIDARQLEGFHLYANTELAFRPNTGLKMLPPLEINYAVDISPRLILGAYDSAGKFIPNPQALRLAIQASQDGVGHGFGRDIAKKAGSGADPLIPTDGETYGNEPRLEAEYGGAKFSIG</sequence>
<reference evidence="1 2" key="1">
    <citation type="submission" date="2012-08" db="EMBL/GenBank/DDBJ databases">
        <title>The genome of cave-isolated P. fluorescens strain R124 demonstrates phenotypic adaptation to the mineral environment.</title>
        <authorList>
            <person name="Barton M.D."/>
            <person name="Petronio M."/>
            <person name="Giarrizzo J.G."/>
            <person name="Bowling B.V."/>
            <person name="Barton H.A."/>
        </authorList>
    </citation>
    <scope>NUCLEOTIDE SEQUENCE [LARGE SCALE GENOMIC DNA]</scope>
    <source>
        <strain evidence="1 2">R124</strain>
    </source>
</reference>
<accession>A0A7U9CN51</accession>
<dbReference type="OrthoDB" id="6732829at2"/>
<organism evidence="1 2">
    <name type="scientific">Pseudomonas fluorescens R124</name>
    <dbReference type="NCBI Taxonomy" id="743713"/>
    <lineage>
        <taxon>Bacteria</taxon>
        <taxon>Pseudomonadati</taxon>
        <taxon>Pseudomonadota</taxon>
        <taxon>Gammaproteobacteria</taxon>
        <taxon>Pseudomonadales</taxon>
        <taxon>Pseudomonadaceae</taxon>
        <taxon>Pseudomonas</taxon>
    </lineage>
</organism>
<dbReference type="Gene3D" id="3.90.210.10">
    <property type="entry name" value="Heat-Labile Enterotoxin, subunit A"/>
    <property type="match status" value="1"/>
</dbReference>
<protein>
    <submittedName>
        <fullName evidence="1">Uncharacterized protein</fullName>
    </submittedName>
</protein>
<name>A0A7U9CN51_PSEFL</name>